<dbReference type="STRING" id="137246.A0A401SUG8"/>
<dbReference type="Pfam" id="PF15151">
    <property type="entry name" value="RGCC"/>
    <property type="match status" value="1"/>
</dbReference>
<reference evidence="2 3" key="1">
    <citation type="journal article" date="2018" name="Nat. Ecol. Evol.">
        <title>Shark genomes provide insights into elasmobranch evolution and the origin of vertebrates.</title>
        <authorList>
            <person name="Hara Y"/>
            <person name="Yamaguchi K"/>
            <person name="Onimaru K"/>
            <person name="Kadota M"/>
            <person name="Koyanagi M"/>
            <person name="Keeley SD"/>
            <person name="Tatsumi K"/>
            <person name="Tanaka K"/>
            <person name="Motone F"/>
            <person name="Kageyama Y"/>
            <person name="Nozu R"/>
            <person name="Adachi N"/>
            <person name="Nishimura O"/>
            <person name="Nakagawa R"/>
            <person name="Tanegashima C"/>
            <person name="Kiyatake I"/>
            <person name="Matsumoto R"/>
            <person name="Murakumo K"/>
            <person name="Nishida K"/>
            <person name="Terakita A"/>
            <person name="Kuratani S"/>
            <person name="Sato K"/>
            <person name="Hyodo S Kuraku.S."/>
        </authorList>
    </citation>
    <scope>NUCLEOTIDE SEQUENCE [LARGE SCALE GENOMIC DNA]</scope>
</reference>
<dbReference type="InterPro" id="IPR029252">
    <property type="entry name" value="RGCC"/>
</dbReference>
<evidence type="ECO:0000313" key="2">
    <source>
        <dbReference type="EMBL" id="GCC34040.1"/>
    </source>
</evidence>
<accession>A0A401SUG8</accession>
<gene>
    <name evidence="2" type="ORF">chiPu_0012513</name>
</gene>
<dbReference type="PANTHER" id="PTHR32193:SF3">
    <property type="entry name" value="REGULATOR OF CELL CYCLE RGCC"/>
    <property type="match status" value="1"/>
</dbReference>
<organism evidence="2 3">
    <name type="scientific">Chiloscyllium punctatum</name>
    <name type="common">Brownbanded bambooshark</name>
    <name type="synonym">Hemiscyllium punctatum</name>
    <dbReference type="NCBI Taxonomy" id="137246"/>
    <lineage>
        <taxon>Eukaryota</taxon>
        <taxon>Metazoa</taxon>
        <taxon>Chordata</taxon>
        <taxon>Craniata</taxon>
        <taxon>Vertebrata</taxon>
        <taxon>Chondrichthyes</taxon>
        <taxon>Elasmobranchii</taxon>
        <taxon>Galeomorphii</taxon>
        <taxon>Galeoidea</taxon>
        <taxon>Orectolobiformes</taxon>
        <taxon>Hemiscylliidae</taxon>
        <taxon>Chiloscyllium</taxon>
    </lineage>
</organism>
<dbReference type="PANTHER" id="PTHR32193">
    <property type="entry name" value="REGULATOR OF CELL CYCLE RGCC"/>
    <property type="match status" value="1"/>
</dbReference>
<dbReference type="OMA" id="KERHFQY"/>
<sequence>MKSHQGRRTVASRMEDEDLSAVLCEFNAVIEDFASPIDKRHFRYDEHLRCMKRRNSTSTSDGGMSDSDSTDSLQRDSFSNKKLNSCALSSPKAAKLGDTKELEDFIADLDRTLKSM</sequence>
<proteinExistence type="predicted"/>
<evidence type="ECO:0000256" key="1">
    <source>
        <dbReference type="SAM" id="MobiDB-lite"/>
    </source>
</evidence>
<name>A0A401SUG8_CHIPU</name>
<dbReference type="OrthoDB" id="9887289at2759"/>
<feature type="region of interest" description="Disordered" evidence="1">
    <location>
        <begin position="53"/>
        <end position="76"/>
    </location>
</feature>
<protein>
    <recommendedName>
        <fullName evidence="4">Regulator of cell cycle RGCC</fullName>
    </recommendedName>
</protein>
<dbReference type="AlphaFoldDB" id="A0A401SUG8"/>
<feature type="compositionally biased region" description="Low complexity" evidence="1">
    <location>
        <begin position="56"/>
        <end position="72"/>
    </location>
</feature>
<evidence type="ECO:0000313" key="3">
    <source>
        <dbReference type="Proteomes" id="UP000287033"/>
    </source>
</evidence>
<evidence type="ECO:0008006" key="4">
    <source>
        <dbReference type="Google" id="ProtNLM"/>
    </source>
</evidence>
<comment type="caution">
    <text evidence="2">The sequence shown here is derived from an EMBL/GenBank/DDBJ whole genome shotgun (WGS) entry which is preliminary data.</text>
</comment>
<keyword evidence="3" id="KW-1185">Reference proteome</keyword>
<dbReference type="GO" id="GO:0051726">
    <property type="term" value="P:regulation of cell cycle"/>
    <property type="evidence" value="ECO:0007669"/>
    <property type="project" value="InterPro"/>
</dbReference>
<dbReference type="EMBL" id="BEZZ01000563">
    <property type="protein sequence ID" value="GCC34040.1"/>
    <property type="molecule type" value="Genomic_DNA"/>
</dbReference>
<dbReference type="Proteomes" id="UP000287033">
    <property type="component" value="Unassembled WGS sequence"/>
</dbReference>